<dbReference type="Proteomes" id="UP000272051">
    <property type="component" value="Unassembled WGS sequence"/>
</dbReference>
<comment type="caution">
    <text evidence="1">The sequence shown here is derived from an EMBL/GenBank/DDBJ whole genome shotgun (WGS) entry which is preliminary data.</text>
</comment>
<accession>A0A497EZ61</accession>
<evidence type="ECO:0000313" key="1">
    <source>
        <dbReference type="EMBL" id="RLE52495.1"/>
    </source>
</evidence>
<protein>
    <submittedName>
        <fullName evidence="1">ATP--dephospho-CoA triphosphoribosyl transferase CitG</fullName>
    </submittedName>
</protein>
<evidence type="ECO:0000313" key="2">
    <source>
        <dbReference type="Proteomes" id="UP000272051"/>
    </source>
</evidence>
<dbReference type="GO" id="GO:0005524">
    <property type="term" value="F:ATP binding"/>
    <property type="evidence" value="ECO:0007669"/>
    <property type="project" value="InterPro"/>
</dbReference>
<proteinExistence type="predicted"/>
<dbReference type="GO" id="GO:0046917">
    <property type="term" value="F:triphosphoribosyl-dephospho-CoA synthase activity"/>
    <property type="evidence" value="ECO:0007669"/>
    <property type="project" value="InterPro"/>
</dbReference>
<dbReference type="PANTHER" id="PTHR42280">
    <property type="entry name" value="CITG FAMILY PROTEIN"/>
    <property type="match status" value="1"/>
</dbReference>
<dbReference type="Pfam" id="PF01874">
    <property type="entry name" value="CitG"/>
    <property type="match status" value="1"/>
</dbReference>
<dbReference type="InterPro" id="IPR002736">
    <property type="entry name" value="CitG"/>
</dbReference>
<dbReference type="EMBL" id="QMQX01000051">
    <property type="protein sequence ID" value="RLE52495.1"/>
    <property type="molecule type" value="Genomic_DNA"/>
</dbReference>
<dbReference type="PANTHER" id="PTHR42280:SF1">
    <property type="entry name" value="CITG FAMILY PROTEIN"/>
    <property type="match status" value="1"/>
</dbReference>
<sequence>MKRLKGVDGILRKVADEVVKCAQLAMLLEVSSYPKPGNVHRLADHPDTKFEHYVASAVAAMPLFYKAAKKGIEVAKGIIEPHQAGIGKIVRDAVKEVKKAQRGGNTCLGSLMLLTPLTMAACYAKTLGYTSIEELRSCIPIFTENTTSRDAAAIYEAIRIAKPGGLGKAEELDVTDKKSIEEIYRRGFTVSDVFKIAKDRDSVAKEWITCFHITFNIGFPAFKKAYLASGDFNKSTIQAFLEILSKEPDSLIMRKAGYQKALEVSRKANIVLSLGGAFSEEGLKMLYSFDEELRSKGSLLNPGSTADLTCSTLMVALLNGFKP</sequence>
<organism evidence="1 2">
    <name type="scientific">Thermoproteota archaeon</name>
    <dbReference type="NCBI Taxonomy" id="2056631"/>
    <lineage>
        <taxon>Archaea</taxon>
        <taxon>Thermoproteota</taxon>
    </lineage>
</organism>
<keyword evidence="1" id="KW-0808">Transferase</keyword>
<gene>
    <name evidence="1" type="ORF">DRJ33_03715</name>
</gene>
<dbReference type="AlphaFoldDB" id="A0A497EZ61"/>
<name>A0A497EZ61_9CREN</name>
<dbReference type="Gene3D" id="1.10.4200.10">
    <property type="entry name" value="Triphosphoribosyl-dephospho-CoA protein"/>
    <property type="match status" value="1"/>
</dbReference>
<reference evidence="1 2" key="1">
    <citation type="submission" date="2018-06" db="EMBL/GenBank/DDBJ databases">
        <title>Extensive metabolic versatility and redundancy in microbially diverse, dynamic hydrothermal sediments.</title>
        <authorList>
            <person name="Dombrowski N."/>
            <person name="Teske A."/>
            <person name="Baker B.J."/>
        </authorList>
    </citation>
    <scope>NUCLEOTIDE SEQUENCE [LARGE SCALE GENOMIC DNA]</scope>
    <source>
        <strain evidence="1">B34_G17</strain>
    </source>
</reference>